<evidence type="ECO:0000256" key="5">
    <source>
        <dbReference type="RuleBase" id="RU004006"/>
    </source>
</evidence>
<proteinExistence type="inferred from homology"/>
<evidence type="ECO:0000313" key="7">
    <source>
        <dbReference type="EMBL" id="PIY71520.1"/>
    </source>
</evidence>
<dbReference type="Gene3D" id="3.90.470.10">
    <property type="entry name" value="Ribosomal protein L22/L17"/>
    <property type="match status" value="1"/>
</dbReference>
<keyword evidence="5" id="KW-0699">rRNA-binding</keyword>
<dbReference type="InterPro" id="IPR047867">
    <property type="entry name" value="Ribosomal_uL22_bac/org-type"/>
</dbReference>
<comment type="function">
    <text evidence="6">This protein binds specifically to 23S rRNA; its binding is stimulated by other ribosomal proteins, e.g., L4, L17, and L20. It is important during the early stages of 50S assembly. It makes multiple contacts with different domains of the 23S rRNA in the assembled 50S subunit and ribosome.</text>
</comment>
<evidence type="ECO:0000256" key="6">
    <source>
        <dbReference type="RuleBase" id="RU004008"/>
    </source>
</evidence>
<sequence>MEITAYYKNVHITPKKLRFMLEDIKKMKPSQALQHLYYSPKKGAEIFYKAIKSAVDSARYTLKTNEDMLQFKLLTVEQGNKLKRFRPGGRGTAKSYAKKFAHIKIILTAQKITPVEIKK</sequence>
<dbReference type="AlphaFoldDB" id="A0A2M7QI22"/>
<dbReference type="PANTHER" id="PTHR13501:SF8">
    <property type="entry name" value="LARGE RIBOSOMAL SUBUNIT PROTEIN UL22M"/>
    <property type="match status" value="1"/>
</dbReference>
<dbReference type="GO" id="GO:0019843">
    <property type="term" value="F:rRNA binding"/>
    <property type="evidence" value="ECO:0007669"/>
    <property type="project" value="UniProtKB-KW"/>
</dbReference>
<dbReference type="InterPro" id="IPR001063">
    <property type="entry name" value="Ribosomal_uL22"/>
</dbReference>
<dbReference type="PANTHER" id="PTHR13501">
    <property type="entry name" value="CHLOROPLAST 50S RIBOSOMAL PROTEIN L22-RELATED"/>
    <property type="match status" value="1"/>
</dbReference>
<keyword evidence="3 4" id="KW-0687">Ribonucleoprotein</keyword>
<comment type="subunit">
    <text evidence="5">Part of the 50S ribosomal subunit.</text>
</comment>
<dbReference type="EMBL" id="PFLI01000193">
    <property type="protein sequence ID" value="PIY71520.1"/>
    <property type="molecule type" value="Genomic_DNA"/>
</dbReference>
<keyword evidence="2 4" id="KW-0689">Ribosomal protein</keyword>
<evidence type="ECO:0000313" key="8">
    <source>
        <dbReference type="Proteomes" id="UP000229401"/>
    </source>
</evidence>
<keyword evidence="5" id="KW-0694">RNA-binding</keyword>
<reference evidence="8" key="1">
    <citation type="submission" date="2017-09" db="EMBL/GenBank/DDBJ databases">
        <title>Depth-based differentiation of microbial function through sediment-hosted aquifers and enrichment of novel symbionts in the deep terrestrial subsurface.</title>
        <authorList>
            <person name="Probst A.J."/>
            <person name="Ladd B."/>
            <person name="Jarett J.K."/>
            <person name="Geller-Mcgrath D.E."/>
            <person name="Sieber C.M.K."/>
            <person name="Emerson J.B."/>
            <person name="Anantharaman K."/>
            <person name="Thomas B.C."/>
            <person name="Malmstrom R."/>
            <person name="Stieglmeier M."/>
            <person name="Klingl A."/>
            <person name="Woyke T."/>
            <person name="Ryan C.M."/>
            <person name="Banfield J.F."/>
        </authorList>
    </citation>
    <scope>NUCLEOTIDE SEQUENCE [LARGE SCALE GENOMIC DNA]</scope>
</reference>
<dbReference type="GO" id="GO:0022625">
    <property type="term" value="C:cytosolic large ribosomal subunit"/>
    <property type="evidence" value="ECO:0007669"/>
    <property type="project" value="TreeGrafter"/>
</dbReference>
<dbReference type="InterPro" id="IPR036394">
    <property type="entry name" value="Ribosomal_uL22_sf"/>
</dbReference>
<evidence type="ECO:0000256" key="4">
    <source>
        <dbReference type="RuleBase" id="RU004005"/>
    </source>
</evidence>
<comment type="caution">
    <text evidence="7">The sequence shown here is derived from an EMBL/GenBank/DDBJ whole genome shotgun (WGS) entry which is preliminary data.</text>
</comment>
<dbReference type="Pfam" id="PF00237">
    <property type="entry name" value="Ribosomal_L22"/>
    <property type="match status" value="1"/>
</dbReference>
<evidence type="ECO:0000256" key="1">
    <source>
        <dbReference type="ARBA" id="ARBA00009451"/>
    </source>
</evidence>
<dbReference type="GO" id="GO:0003735">
    <property type="term" value="F:structural constituent of ribosome"/>
    <property type="evidence" value="ECO:0007669"/>
    <property type="project" value="InterPro"/>
</dbReference>
<dbReference type="Proteomes" id="UP000229401">
    <property type="component" value="Unassembled WGS sequence"/>
</dbReference>
<gene>
    <name evidence="7" type="ORF">COY87_05755</name>
</gene>
<dbReference type="SUPFAM" id="SSF54843">
    <property type="entry name" value="Ribosomal protein L22"/>
    <property type="match status" value="1"/>
</dbReference>
<comment type="similarity">
    <text evidence="1 4">Belongs to the universal ribosomal protein uL22 family.</text>
</comment>
<dbReference type="GO" id="GO:0006412">
    <property type="term" value="P:translation"/>
    <property type="evidence" value="ECO:0007669"/>
    <property type="project" value="InterPro"/>
</dbReference>
<evidence type="ECO:0000256" key="2">
    <source>
        <dbReference type="ARBA" id="ARBA00022980"/>
    </source>
</evidence>
<protein>
    <recommendedName>
        <fullName evidence="6">50S ribosomal protein L22</fullName>
    </recommendedName>
</protein>
<accession>A0A2M7QI22</accession>
<name>A0A2M7QI22_9BACT</name>
<evidence type="ECO:0000256" key="3">
    <source>
        <dbReference type="ARBA" id="ARBA00023274"/>
    </source>
</evidence>
<organism evidence="7 8">
    <name type="scientific">Candidatus Roizmanbacteria bacterium CG_4_10_14_0_8_um_filter_33_9</name>
    <dbReference type="NCBI Taxonomy" id="1974826"/>
    <lineage>
        <taxon>Bacteria</taxon>
        <taxon>Candidatus Roizmaniibacteriota</taxon>
    </lineage>
</organism>